<keyword evidence="5 10" id="KW-0812">Transmembrane</keyword>
<dbReference type="GO" id="GO:0015379">
    <property type="term" value="F:potassium:chloride symporter activity"/>
    <property type="evidence" value="ECO:0007669"/>
    <property type="project" value="InterPro"/>
</dbReference>
<reference evidence="11" key="1">
    <citation type="submission" date="2021-03" db="EMBL/GenBank/DDBJ databases">
        <title>Alkalibacter marinus sp. nov., isolated from tidal flat sediment.</title>
        <authorList>
            <person name="Namirimu T."/>
            <person name="Yang J.-A."/>
            <person name="Yang S.-H."/>
            <person name="Kim Y.-J."/>
            <person name="Kwon K.K."/>
        </authorList>
    </citation>
    <scope>NUCLEOTIDE SEQUENCE</scope>
    <source>
        <strain evidence="11">ES005</strain>
    </source>
</reference>
<evidence type="ECO:0000256" key="9">
    <source>
        <dbReference type="ARBA" id="ARBA00023136"/>
    </source>
</evidence>
<keyword evidence="3" id="KW-1003">Cell membrane</keyword>
<name>A0A974XGW1_9FIRM</name>
<keyword evidence="7 10" id="KW-1133">Transmembrane helix</keyword>
<evidence type="ECO:0000256" key="2">
    <source>
        <dbReference type="ARBA" id="ARBA00022448"/>
    </source>
</evidence>
<feature type="transmembrane region" description="Helical" evidence="10">
    <location>
        <begin position="73"/>
        <end position="97"/>
    </location>
</feature>
<feature type="transmembrane region" description="Helical" evidence="10">
    <location>
        <begin position="406"/>
        <end position="427"/>
    </location>
</feature>
<dbReference type="RefSeq" id="WP_207300914.1">
    <property type="nucleotide sequence ID" value="NZ_CP071444.1"/>
</dbReference>
<keyword evidence="8" id="KW-0406">Ion transport</keyword>
<dbReference type="PANTHER" id="PTHR32024:SF1">
    <property type="entry name" value="KTR SYSTEM POTASSIUM UPTAKE PROTEIN B"/>
    <property type="match status" value="1"/>
</dbReference>
<feature type="transmembrane region" description="Helical" evidence="10">
    <location>
        <begin position="124"/>
        <end position="145"/>
    </location>
</feature>
<evidence type="ECO:0000256" key="6">
    <source>
        <dbReference type="ARBA" id="ARBA00022958"/>
    </source>
</evidence>
<evidence type="ECO:0000313" key="12">
    <source>
        <dbReference type="Proteomes" id="UP000663499"/>
    </source>
</evidence>
<feature type="transmembrane region" description="Helical" evidence="10">
    <location>
        <begin position="193"/>
        <end position="212"/>
    </location>
</feature>
<comment type="subcellular location">
    <subcellularLocation>
        <location evidence="1">Cell membrane</location>
        <topology evidence="1">Multi-pass membrane protein</topology>
    </subcellularLocation>
</comment>
<evidence type="ECO:0000256" key="10">
    <source>
        <dbReference type="SAM" id="Phobius"/>
    </source>
</evidence>
<dbReference type="GO" id="GO:0005886">
    <property type="term" value="C:plasma membrane"/>
    <property type="evidence" value="ECO:0007669"/>
    <property type="project" value="UniProtKB-SubCell"/>
</dbReference>
<evidence type="ECO:0000256" key="1">
    <source>
        <dbReference type="ARBA" id="ARBA00004651"/>
    </source>
</evidence>
<feature type="transmembrane region" description="Helical" evidence="10">
    <location>
        <begin position="232"/>
        <end position="250"/>
    </location>
</feature>
<feature type="transmembrane region" description="Helical" evidence="10">
    <location>
        <begin position="42"/>
        <end position="61"/>
    </location>
</feature>
<protein>
    <submittedName>
        <fullName evidence="11">Trk family potassium uptake protein</fullName>
    </submittedName>
</protein>
<keyword evidence="2" id="KW-0813">Transport</keyword>
<feature type="transmembrane region" description="Helical" evidence="10">
    <location>
        <begin position="157"/>
        <end position="173"/>
    </location>
</feature>
<dbReference type="InterPro" id="IPR004772">
    <property type="entry name" value="TrkH"/>
</dbReference>
<evidence type="ECO:0000256" key="4">
    <source>
        <dbReference type="ARBA" id="ARBA00022538"/>
    </source>
</evidence>
<evidence type="ECO:0000256" key="8">
    <source>
        <dbReference type="ARBA" id="ARBA00023065"/>
    </source>
</evidence>
<gene>
    <name evidence="11" type="ORF">J0B03_05865</name>
</gene>
<dbReference type="AlphaFoldDB" id="A0A974XGW1"/>
<dbReference type="NCBIfam" id="TIGR00933">
    <property type="entry name" value="2a38"/>
    <property type="match status" value="1"/>
</dbReference>
<dbReference type="PANTHER" id="PTHR32024">
    <property type="entry name" value="TRK SYSTEM POTASSIUM UPTAKE PROTEIN TRKG-RELATED"/>
    <property type="match status" value="1"/>
</dbReference>
<keyword evidence="9 10" id="KW-0472">Membrane</keyword>
<dbReference type="InterPro" id="IPR003445">
    <property type="entry name" value="Cat_transpt"/>
</dbReference>
<feature type="transmembrane region" description="Helical" evidence="10">
    <location>
        <begin position="350"/>
        <end position="371"/>
    </location>
</feature>
<feature type="transmembrane region" description="Helical" evidence="10">
    <location>
        <begin position="309"/>
        <end position="329"/>
    </location>
</feature>
<sequence>MQKRFALGAKQTIAVGFAIIILVGGILLMLPISNRSGESIPFLNALFTAASATCVTGLVVYDTWSQFSFFGQFVILILIQIGALGFMTIAILFSMVLRRRIGLKERTYLMEAVNSMQISGVVRLVQHILIGTFIFEGIGAAILAYSFYPVFGLKKGIWYGIFHSVSAFCNAGFDLMGTLEPYTSLVPFVSDPVVNITIMALIVIGGIGFIVWKDIMAHKGHFKQYNLHTKVVLASTAGLILVSAVVLFFLERNHAFSHLNFGDQILASFFQAVTPRTAGFNTVDNGALSEGGSLITMLLMFIGGGPGSTAGGIKVTTFVLLITSIIASSRRQEDITLFNRRIHEGQVRRAYSNTALYALLAFSGCMVLLAMQSFSLKEALFETLSALGTVGLSTGITRDLNSISRLAIILLMYSGRLGSLTLFMAVAEKRQRKPLRDPEEKIIIG</sequence>
<evidence type="ECO:0000256" key="3">
    <source>
        <dbReference type="ARBA" id="ARBA00022475"/>
    </source>
</evidence>
<organism evidence="11 12">
    <name type="scientific">Alkalibacter rhizosphaerae</name>
    <dbReference type="NCBI Taxonomy" id="2815577"/>
    <lineage>
        <taxon>Bacteria</taxon>
        <taxon>Bacillati</taxon>
        <taxon>Bacillota</taxon>
        <taxon>Clostridia</taxon>
        <taxon>Eubacteriales</taxon>
        <taxon>Eubacteriaceae</taxon>
        <taxon>Alkalibacter</taxon>
    </lineage>
</organism>
<keyword evidence="6" id="KW-0630">Potassium</keyword>
<keyword evidence="4" id="KW-0633">Potassium transport</keyword>
<feature type="transmembrane region" description="Helical" evidence="10">
    <location>
        <begin position="12"/>
        <end position="30"/>
    </location>
</feature>
<evidence type="ECO:0000256" key="7">
    <source>
        <dbReference type="ARBA" id="ARBA00022989"/>
    </source>
</evidence>
<proteinExistence type="predicted"/>
<dbReference type="Pfam" id="PF02386">
    <property type="entry name" value="TrkH"/>
    <property type="match status" value="1"/>
</dbReference>
<evidence type="ECO:0000313" key="11">
    <source>
        <dbReference type="EMBL" id="QSX09583.1"/>
    </source>
</evidence>
<evidence type="ECO:0000256" key="5">
    <source>
        <dbReference type="ARBA" id="ARBA00022692"/>
    </source>
</evidence>
<dbReference type="KEGG" id="alka:J0B03_05865"/>
<keyword evidence="12" id="KW-1185">Reference proteome</keyword>
<accession>A0A974XGW1</accession>
<dbReference type="Proteomes" id="UP000663499">
    <property type="component" value="Chromosome"/>
</dbReference>
<dbReference type="EMBL" id="CP071444">
    <property type="protein sequence ID" value="QSX09583.1"/>
    <property type="molecule type" value="Genomic_DNA"/>
</dbReference>